<accession>A0A9N9IAA9</accession>
<feature type="non-terminal residue" evidence="2">
    <location>
        <position position="347"/>
    </location>
</feature>
<dbReference type="InterPro" id="IPR011989">
    <property type="entry name" value="ARM-like"/>
</dbReference>
<dbReference type="EMBL" id="CAJVPP010015581">
    <property type="protein sequence ID" value="CAG8727291.1"/>
    <property type="molecule type" value="Genomic_DNA"/>
</dbReference>
<name>A0A9N9IAA9_FUNMO</name>
<dbReference type="Proteomes" id="UP000789375">
    <property type="component" value="Unassembled WGS sequence"/>
</dbReference>
<dbReference type="Pfam" id="PF25758">
    <property type="entry name" value="TPR_IPO11"/>
    <property type="match status" value="1"/>
</dbReference>
<dbReference type="PANTHER" id="PTHR10997">
    <property type="entry name" value="IMPORTIN-7, 8, 11"/>
    <property type="match status" value="1"/>
</dbReference>
<evidence type="ECO:0000313" key="3">
    <source>
        <dbReference type="Proteomes" id="UP000789375"/>
    </source>
</evidence>
<dbReference type="InterPro" id="IPR016024">
    <property type="entry name" value="ARM-type_fold"/>
</dbReference>
<dbReference type="SUPFAM" id="SSF48371">
    <property type="entry name" value="ARM repeat"/>
    <property type="match status" value="1"/>
</dbReference>
<dbReference type="PANTHER" id="PTHR10997:SF7">
    <property type="entry name" value="IMPORTIN-11"/>
    <property type="match status" value="1"/>
</dbReference>
<comment type="caution">
    <text evidence="2">The sequence shown here is derived from an EMBL/GenBank/DDBJ whole genome shotgun (WGS) entry which is preliminary data.</text>
</comment>
<proteinExistence type="predicted"/>
<dbReference type="GO" id="GO:0006606">
    <property type="term" value="P:protein import into nucleus"/>
    <property type="evidence" value="ECO:0007669"/>
    <property type="project" value="TreeGrafter"/>
</dbReference>
<protein>
    <submittedName>
        <fullName evidence="2">11518_t:CDS:1</fullName>
    </submittedName>
</protein>
<dbReference type="GO" id="GO:0005829">
    <property type="term" value="C:cytosol"/>
    <property type="evidence" value="ECO:0007669"/>
    <property type="project" value="TreeGrafter"/>
</dbReference>
<reference evidence="2" key="1">
    <citation type="submission" date="2021-06" db="EMBL/GenBank/DDBJ databases">
        <authorList>
            <person name="Kallberg Y."/>
            <person name="Tangrot J."/>
            <person name="Rosling A."/>
        </authorList>
    </citation>
    <scope>NUCLEOTIDE SEQUENCE</scope>
    <source>
        <strain evidence="2">87-6 pot B 2015</strain>
    </source>
</reference>
<feature type="non-terminal residue" evidence="2">
    <location>
        <position position="1"/>
    </location>
</feature>
<feature type="domain" description="Importin-7/11-like TPR repeats" evidence="1">
    <location>
        <begin position="289"/>
        <end position="346"/>
    </location>
</feature>
<organism evidence="2 3">
    <name type="scientific">Funneliformis mosseae</name>
    <name type="common">Endomycorrhizal fungus</name>
    <name type="synonym">Glomus mosseae</name>
    <dbReference type="NCBI Taxonomy" id="27381"/>
    <lineage>
        <taxon>Eukaryota</taxon>
        <taxon>Fungi</taxon>
        <taxon>Fungi incertae sedis</taxon>
        <taxon>Mucoromycota</taxon>
        <taxon>Glomeromycotina</taxon>
        <taxon>Glomeromycetes</taxon>
        <taxon>Glomerales</taxon>
        <taxon>Glomeraceae</taxon>
        <taxon>Funneliformis</taxon>
    </lineage>
</organism>
<gene>
    <name evidence="2" type="ORF">FMOSSE_LOCUS15432</name>
</gene>
<sequence>MVYIQRYFQELPTKGPNRLSEAFKILEEQILTPSFVETLAELLISSYLILRKEDLIMWEEDPEGWVNFDETDHWEYHIRPCAEKVFTDLITQYRDPLSSKMLELLGNAALSQSNNLFVKDAIYCAVGLGSHELYDVLDFDSWLVNNLLIEAANNDPSFKIIRRRIAWVIGRWVCVKLSKENRPRVYDVMSYLINPEEDLVVRMTAAINLRNEWDFDSDGFVLYLDRAITLLTRLIGEVKQFESRMKILNCLSLIVERMDSLIAPFSEKITNLLPTLWQVAQSEYLFKPAILVILTKLVQALWEQSISLHEFIIPIIQYSVSTNTEEHVYLLEDGLDLWLAILENTVE</sequence>
<dbReference type="Gene3D" id="1.25.10.10">
    <property type="entry name" value="Leucine-rich Repeat Variant"/>
    <property type="match status" value="1"/>
</dbReference>
<keyword evidence="3" id="KW-1185">Reference proteome</keyword>
<dbReference type="AlphaFoldDB" id="A0A9N9IAA9"/>
<evidence type="ECO:0000313" key="2">
    <source>
        <dbReference type="EMBL" id="CAG8727291.1"/>
    </source>
</evidence>
<dbReference type="InterPro" id="IPR058669">
    <property type="entry name" value="TPR_IPO7/11-like"/>
</dbReference>
<evidence type="ECO:0000259" key="1">
    <source>
        <dbReference type="Pfam" id="PF25758"/>
    </source>
</evidence>
<dbReference type="GO" id="GO:0005635">
    <property type="term" value="C:nuclear envelope"/>
    <property type="evidence" value="ECO:0007669"/>
    <property type="project" value="TreeGrafter"/>
</dbReference>